<dbReference type="SUPFAM" id="SSF111369">
    <property type="entry name" value="HlyD-like secretion proteins"/>
    <property type="match status" value="2"/>
</dbReference>
<dbReference type="AlphaFoldDB" id="A0A3S0KX43"/>
<dbReference type="PANTHER" id="PTHR32347">
    <property type="entry name" value="EFFLUX SYSTEM COMPONENT YKNX-RELATED"/>
    <property type="match status" value="1"/>
</dbReference>
<dbReference type="Gene3D" id="1.10.287.470">
    <property type="entry name" value="Helix hairpin bin"/>
    <property type="match status" value="2"/>
</dbReference>
<proteinExistence type="predicted"/>
<comment type="subcellular location">
    <subcellularLocation>
        <location evidence="1">Cell envelope</location>
    </subcellularLocation>
</comment>
<dbReference type="RefSeq" id="WP_126517795.1">
    <property type="nucleotide sequence ID" value="NZ_RXNU01000001.1"/>
</dbReference>
<dbReference type="Pfam" id="PF25881">
    <property type="entry name" value="HH_YBHG"/>
    <property type="match status" value="1"/>
</dbReference>
<accession>A0A3S0KX43</accession>
<protein>
    <submittedName>
        <fullName evidence="5">HlyD family efflux transporter periplasmic adaptor subunit</fullName>
    </submittedName>
</protein>
<comment type="caution">
    <text evidence="5">The sequence shown here is derived from an EMBL/GenBank/DDBJ whole genome shotgun (WGS) entry which is preliminary data.</text>
</comment>
<name>A0A3S0KX43_9GAMM</name>
<dbReference type="InterPro" id="IPR059052">
    <property type="entry name" value="HH_YbhG-like"/>
</dbReference>
<evidence type="ECO:0000313" key="6">
    <source>
        <dbReference type="Proteomes" id="UP000267448"/>
    </source>
</evidence>
<dbReference type="Gene3D" id="2.40.30.170">
    <property type="match status" value="1"/>
</dbReference>
<dbReference type="EMBL" id="RXNU01000001">
    <property type="protein sequence ID" value="RTR40500.1"/>
    <property type="molecule type" value="Genomic_DNA"/>
</dbReference>
<evidence type="ECO:0000313" key="5">
    <source>
        <dbReference type="EMBL" id="RTR40500.1"/>
    </source>
</evidence>
<dbReference type="OrthoDB" id="8558741at2"/>
<sequence length="314" mass="34292">MRPFLSIIFLFSLGACQGDVTNQALGTLERDRVLLRATASEIITALPITEGSMVKKGDLLLQFDNKKQLATVAMAKAEVQKAQAYLLRLTNGERPEDIASAQANVARTQAALIEAKQSFKRTSSLLKQNLASQAAQDRARANRDQSQAEFNAANENLSKLIAGVREEDINQAKAALDAAKAYLSLEKKILDDLSVIATRDGKLDSLPFNLGERVPPNAVIVAIQADNAPYARVYIPETHVAKLTIGQELTVHVDGVDQVFQGKLRWLSTQPAFTPYYALNQEDRARLVFLAEIDLGSDADRLPTGIPSQVDLPL</sequence>
<dbReference type="Proteomes" id="UP000267448">
    <property type="component" value="Unassembled WGS sequence"/>
</dbReference>
<evidence type="ECO:0000256" key="2">
    <source>
        <dbReference type="ARBA" id="ARBA00023054"/>
    </source>
</evidence>
<organism evidence="5 6">
    <name type="scientific">Shewanella canadensis</name>
    <dbReference type="NCBI Taxonomy" id="271096"/>
    <lineage>
        <taxon>Bacteria</taxon>
        <taxon>Pseudomonadati</taxon>
        <taxon>Pseudomonadota</taxon>
        <taxon>Gammaproteobacteria</taxon>
        <taxon>Alteromonadales</taxon>
        <taxon>Shewanellaceae</taxon>
        <taxon>Shewanella</taxon>
    </lineage>
</organism>
<dbReference type="PROSITE" id="PS51257">
    <property type="entry name" value="PROKAR_LIPOPROTEIN"/>
    <property type="match status" value="1"/>
</dbReference>
<evidence type="ECO:0000256" key="1">
    <source>
        <dbReference type="ARBA" id="ARBA00004196"/>
    </source>
</evidence>
<keyword evidence="2 3" id="KW-0175">Coiled coil</keyword>
<evidence type="ECO:0000256" key="3">
    <source>
        <dbReference type="SAM" id="Coils"/>
    </source>
</evidence>
<reference evidence="5 6" key="1">
    <citation type="submission" date="2018-12" db="EMBL/GenBank/DDBJ databases">
        <authorList>
            <person name="Yu L."/>
        </authorList>
    </citation>
    <scope>NUCLEOTIDE SEQUENCE [LARGE SCALE GENOMIC DNA]</scope>
    <source>
        <strain evidence="5 6">HAW-EB2</strain>
    </source>
</reference>
<gene>
    <name evidence="5" type="ORF">EKG38_00830</name>
</gene>
<dbReference type="Gene3D" id="2.40.50.100">
    <property type="match status" value="1"/>
</dbReference>
<feature type="coiled-coil region" evidence="3">
    <location>
        <begin position="98"/>
        <end position="156"/>
    </location>
</feature>
<evidence type="ECO:0000259" key="4">
    <source>
        <dbReference type="Pfam" id="PF25881"/>
    </source>
</evidence>
<dbReference type="InterPro" id="IPR050465">
    <property type="entry name" value="UPF0194_transport"/>
</dbReference>
<keyword evidence="6" id="KW-1185">Reference proteome</keyword>
<feature type="domain" description="YbhG-like alpha-helical hairpin" evidence="4">
    <location>
        <begin position="65"/>
        <end position="188"/>
    </location>
</feature>
<dbReference type="GO" id="GO:0030313">
    <property type="term" value="C:cell envelope"/>
    <property type="evidence" value="ECO:0007669"/>
    <property type="project" value="UniProtKB-SubCell"/>
</dbReference>
<dbReference type="PANTHER" id="PTHR32347:SF29">
    <property type="entry name" value="UPF0194 MEMBRANE PROTEIN YBHG"/>
    <property type="match status" value="1"/>
</dbReference>